<keyword evidence="12 22" id="KW-0560">Oxidoreductase</keyword>
<feature type="binding site" evidence="19">
    <location>
        <position position="75"/>
    </location>
    <ligand>
        <name>Ca(2+)</name>
        <dbReference type="ChEBI" id="CHEBI:29108"/>
        <label>1</label>
    </ligand>
</feature>
<evidence type="ECO:0000256" key="11">
    <source>
        <dbReference type="ARBA" id="ARBA00022837"/>
    </source>
</evidence>
<comment type="cofactor">
    <cofactor evidence="19 22">
        <name>Ca(2+)</name>
        <dbReference type="ChEBI" id="CHEBI:29108"/>
    </cofactor>
    <text evidence="19 22">Binds 2 calcium ions per subunit.</text>
</comment>
<evidence type="ECO:0000313" key="24">
    <source>
        <dbReference type="EMBL" id="GMH19723.1"/>
    </source>
</evidence>
<evidence type="ECO:0000256" key="2">
    <source>
        <dbReference type="ARBA" id="ARBA00002322"/>
    </source>
</evidence>
<dbReference type="EMBL" id="BSYO01000021">
    <property type="protein sequence ID" value="GMH19723.1"/>
    <property type="molecule type" value="Genomic_DNA"/>
</dbReference>
<evidence type="ECO:0000313" key="25">
    <source>
        <dbReference type="Proteomes" id="UP001279734"/>
    </source>
</evidence>
<dbReference type="PROSITE" id="PS50873">
    <property type="entry name" value="PEROXIDASE_4"/>
    <property type="match status" value="1"/>
</dbReference>
<dbReference type="Proteomes" id="UP001279734">
    <property type="component" value="Unassembled WGS sequence"/>
</dbReference>
<evidence type="ECO:0000259" key="23">
    <source>
        <dbReference type="PROSITE" id="PS50873"/>
    </source>
</evidence>
<keyword evidence="14 21" id="KW-1015">Disulfide bond</keyword>
<dbReference type="PRINTS" id="PR00461">
    <property type="entry name" value="PLPEROXIDASE"/>
</dbReference>
<dbReference type="CDD" id="cd00693">
    <property type="entry name" value="secretory_peroxidase"/>
    <property type="match status" value="1"/>
</dbReference>
<evidence type="ECO:0000256" key="21">
    <source>
        <dbReference type="PIRSR" id="PIRSR600823-5"/>
    </source>
</evidence>
<dbReference type="PROSITE" id="PS00435">
    <property type="entry name" value="PEROXIDASE_1"/>
    <property type="match status" value="1"/>
</dbReference>
<dbReference type="PANTHER" id="PTHR31235">
    <property type="entry name" value="PEROXIDASE 25-RELATED"/>
    <property type="match status" value="1"/>
</dbReference>
<evidence type="ECO:0000256" key="10">
    <source>
        <dbReference type="ARBA" id="ARBA00022729"/>
    </source>
</evidence>
<feature type="disulfide bond" evidence="21">
    <location>
        <begin position="122"/>
        <end position="322"/>
    </location>
</feature>
<feature type="binding site" evidence="19">
    <location>
        <position position="71"/>
    </location>
    <ligand>
        <name>Ca(2+)</name>
        <dbReference type="ChEBI" id="CHEBI:29108"/>
        <label>1</label>
    </ligand>
</feature>
<evidence type="ECO:0000256" key="16">
    <source>
        <dbReference type="ARBA" id="ARBA00023324"/>
    </source>
</evidence>
<evidence type="ECO:0000256" key="13">
    <source>
        <dbReference type="ARBA" id="ARBA00023004"/>
    </source>
</evidence>
<comment type="similarity">
    <text evidence="4">Belongs to the peroxidase family. Ascorbate peroxidase subfamily.</text>
</comment>
<reference evidence="24" key="1">
    <citation type="submission" date="2023-05" db="EMBL/GenBank/DDBJ databases">
        <title>Nepenthes gracilis genome sequencing.</title>
        <authorList>
            <person name="Fukushima K."/>
        </authorList>
    </citation>
    <scope>NUCLEOTIDE SEQUENCE</scope>
    <source>
        <strain evidence="24">SING2019-196</strain>
    </source>
</reference>
<feature type="binding site" evidence="19">
    <location>
        <position position="68"/>
    </location>
    <ligand>
        <name>Ca(2+)</name>
        <dbReference type="ChEBI" id="CHEBI:29108"/>
        <label>1</label>
    </ligand>
</feature>
<evidence type="ECO:0000256" key="18">
    <source>
        <dbReference type="PIRSR" id="PIRSR600823-2"/>
    </source>
</evidence>
<evidence type="ECO:0000256" key="19">
    <source>
        <dbReference type="PIRSR" id="PIRSR600823-3"/>
    </source>
</evidence>
<feature type="binding site" description="axial binding residue" evidence="19">
    <location>
        <position position="194"/>
    </location>
    <ligand>
        <name>heme b</name>
        <dbReference type="ChEBI" id="CHEBI:60344"/>
    </ligand>
    <ligandPart>
        <name>Fe</name>
        <dbReference type="ChEBI" id="CHEBI:18248"/>
    </ligandPart>
</feature>
<dbReference type="AlphaFoldDB" id="A0AAD3XW64"/>
<keyword evidence="8 22" id="KW-0349">Heme</keyword>
<feature type="binding site" evidence="18">
    <location>
        <position position="164"/>
    </location>
    <ligand>
        <name>substrate</name>
    </ligand>
</feature>
<accession>A0AAD3XW64</accession>
<proteinExistence type="inferred from homology"/>
<name>A0AAD3XW64_NEPGR</name>
<dbReference type="InterPro" id="IPR010255">
    <property type="entry name" value="Haem_peroxidase_sf"/>
</dbReference>
<evidence type="ECO:0000256" key="9">
    <source>
        <dbReference type="ARBA" id="ARBA00022723"/>
    </source>
</evidence>
<comment type="cofactor">
    <cofactor evidence="19 22">
        <name>heme b</name>
        <dbReference type="ChEBI" id="CHEBI:60344"/>
    </cofactor>
    <text evidence="19 22">Binds 1 heme b (iron(II)-protoporphyrin IX) group per subunit.</text>
</comment>
<keyword evidence="9 19" id="KW-0479">Metal-binding</keyword>
<feature type="active site" description="Proton acceptor" evidence="17">
    <location>
        <position position="67"/>
    </location>
</feature>
<dbReference type="EC" id="1.11.1.7" evidence="5 22"/>
<dbReference type="InterPro" id="IPR033905">
    <property type="entry name" value="Secretory_peroxidase"/>
</dbReference>
<feature type="binding site" evidence="19">
    <location>
        <position position="253"/>
    </location>
    <ligand>
        <name>Ca(2+)</name>
        <dbReference type="ChEBI" id="CHEBI:29108"/>
        <label>2</label>
    </ligand>
</feature>
<dbReference type="GO" id="GO:0005576">
    <property type="term" value="C:extracellular region"/>
    <property type="evidence" value="ECO:0007669"/>
    <property type="project" value="UniProtKB-SubCell"/>
</dbReference>
<evidence type="ECO:0000256" key="17">
    <source>
        <dbReference type="PIRSR" id="PIRSR600823-1"/>
    </source>
</evidence>
<dbReference type="InterPro" id="IPR002016">
    <property type="entry name" value="Haem_peroxidase"/>
</dbReference>
<keyword evidence="6 22" id="KW-0964">Secreted</keyword>
<feature type="binding site" evidence="19">
    <location>
        <position position="90"/>
    </location>
    <ligand>
        <name>Ca(2+)</name>
        <dbReference type="ChEBI" id="CHEBI:29108"/>
        <label>1</label>
    </ligand>
</feature>
<feature type="binding site" evidence="19">
    <location>
        <position position="77"/>
    </location>
    <ligand>
        <name>Ca(2+)</name>
        <dbReference type="ChEBI" id="CHEBI:29108"/>
        <label>1</label>
    </ligand>
</feature>
<dbReference type="GO" id="GO:0006979">
    <property type="term" value="P:response to oxidative stress"/>
    <property type="evidence" value="ECO:0007669"/>
    <property type="project" value="UniProtKB-UniRule"/>
</dbReference>
<evidence type="ECO:0000256" key="3">
    <source>
        <dbReference type="ARBA" id="ARBA00004613"/>
    </source>
</evidence>
<dbReference type="GO" id="GO:0046872">
    <property type="term" value="F:metal ion binding"/>
    <property type="evidence" value="ECO:0007669"/>
    <property type="project" value="UniProtKB-UniRule"/>
</dbReference>
<dbReference type="GO" id="GO:0140825">
    <property type="term" value="F:lactoperoxidase activity"/>
    <property type="evidence" value="ECO:0007669"/>
    <property type="project" value="UniProtKB-EC"/>
</dbReference>
<dbReference type="FunFam" id="1.10.520.10:FF:000006">
    <property type="entry name" value="Peroxidase"/>
    <property type="match status" value="1"/>
</dbReference>
<keyword evidence="13 19" id="KW-0408">Iron</keyword>
<evidence type="ECO:0000256" key="7">
    <source>
        <dbReference type="ARBA" id="ARBA00022559"/>
    </source>
</evidence>
<feature type="binding site" evidence="19">
    <location>
        <position position="73"/>
    </location>
    <ligand>
        <name>Ca(2+)</name>
        <dbReference type="ChEBI" id="CHEBI:29108"/>
        <label>1</label>
    </ligand>
</feature>
<feature type="domain" description="Plant heme peroxidase family profile" evidence="23">
    <location>
        <begin position="26"/>
        <end position="326"/>
    </location>
</feature>
<dbReference type="PROSITE" id="PS00436">
    <property type="entry name" value="PEROXIDASE_2"/>
    <property type="match status" value="1"/>
</dbReference>
<comment type="caution">
    <text evidence="24">The sequence shown here is derived from an EMBL/GenBank/DDBJ whole genome shotgun (WGS) entry which is preliminary data.</text>
</comment>
<feature type="disulfide bond" evidence="21">
    <location>
        <begin position="201"/>
        <end position="233"/>
    </location>
</feature>
<keyword evidence="11 19" id="KW-0106">Calcium</keyword>
<keyword evidence="7 22" id="KW-0575">Peroxidase</keyword>
<dbReference type="InterPro" id="IPR019794">
    <property type="entry name" value="Peroxidases_AS"/>
</dbReference>
<evidence type="ECO:0000256" key="20">
    <source>
        <dbReference type="PIRSR" id="PIRSR600823-4"/>
    </source>
</evidence>
<evidence type="ECO:0000256" key="6">
    <source>
        <dbReference type="ARBA" id="ARBA00022525"/>
    </source>
</evidence>
<comment type="similarity">
    <text evidence="22">Belongs to the peroxidase family. Classical plant (class III) peroxidase subfamily.</text>
</comment>
<comment type="catalytic activity">
    <reaction evidence="1 22">
        <text>2 a phenolic donor + H2O2 = 2 a phenolic radical donor + 2 H2O</text>
        <dbReference type="Rhea" id="RHEA:56136"/>
        <dbReference type="ChEBI" id="CHEBI:15377"/>
        <dbReference type="ChEBI" id="CHEBI:16240"/>
        <dbReference type="ChEBI" id="CHEBI:139520"/>
        <dbReference type="ChEBI" id="CHEBI:139521"/>
        <dbReference type="EC" id="1.11.1.7"/>
    </reaction>
</comment>
<feature type="disulfide bond" evidence="21">
    <location>
        <begin position="69"/>
        <end position="74"/>
    </location>
</feature>
<evidence type="ECO:0000256" key="22">
    <source>
        <dbReference type="RuleBase" id="RU362060"/>
    </source>
</evidence>
<keyword evidence="25" id="KW-1185">Reference proteome</keyword>
<comment type="function">
    <text evidence="2">Removal of H(2)O(2), oxidation of toxic reductants, biosynthesis and degradation of lignin, suberization, auxin catabolism, response to environmental stresses such as wounding, pathogen attack and oxidative stress. These functions might be dependent on each isozyme/isoform in each plant tissue.</text>
</comment>
<evidence type="ECO:0000256" key="15">
    <source>
        <dbReference type="ARBA" id="ARBA00023180"/>
    </source>
</evidence>
<dbReference type="InterPro" id="IPR000823">
    <property type="entry name" value="Peroxidase_pln"/>
</dbReference>
<gene>
    <name evidence="24" type="ORF">Nepgr_021564</name>
</gene>
<keyword evidence="16 22" id="KW-0376">Hydrogen peroxide</keyword>
<dbReference type="GO" id="GO:0042744">
    <property type="term" value="P:hydrogen peroxide catabolic process"/>
    <property type="evidence" value="ECO:0007669"/>
    <property type="project" value="UniProtKB-KW"/>
</dbReference>
<feature type="chain" id="PRO_5041765444" description="Peroxidase" evidence="22">
    <location>
        <begin position="25"/>
        <end position="326"/>
    </location>
</feature>
<dbReference type="Pfam" id="PF00141">
    <property type="entry name" value="peroxidase"/>
    <property type="match status" value="1"/>
</dbReference>
<evidence type="ECO:0000256" key="14">
    <source>
        <dbReference type="ARBA" id="ARBA00023157"/>
    </source>
</evidence>
<evidence type="ECO:0000256" key="5">
    <source>
        <dbReference type="ARBA" id="ARBA00012313"/>
    </source>
</evidence>
<feature type="binding site" evidence="19">
    <location>
        <position position="195"/>
    </location>
    <ligand>
        <name>Ca(2+)</name>
        <dbReference type="ChEBI" id="CHEBI:29108"/>
        <label>2</label>
    </ligand>
</feature>
<evidence type="ECO:0000256" key="4">
    <source>
        <dbReference type="ARBA" id="ARBA00006873"/>
    </source>
</evidence>
<comment type="subcellular location">
    <subcellularLocation>
        <location evidence="3 22">Secreted</location>
    </subcellularLocation>
</comment>
<dbReference type="SUPFAM" id="SSF48113">
    <property type="entry name" value="Heme-dependent peroxidases"/>
    <property type="match status" value="1"/>
</dbReference>
<dbReference type="Gene3D" id="1.10.520.10">
    <property type="match status" value="1"/>
</dbReference>
<keyword evidence="10 22" id="KW-0732">Signal</keyword>
<protein>
    <recommendedName>
        <fullName evidence="5 22">Peroxidase</fullName>
        <ecNumber evidence="5 22">1.11.1.7</ecNumber>
    </recommendedName>
</protein>
<keyword evidence="15" id="KW-0325">Glycoprotein</keyword>
<dbReference type="FunFam" id="1.10.420.10:FF:000008">
    <property type="entry name" value="Peroxidase"/>
    <property type="match status" value="1"/>
</dbReference>
<feature type="binding site" evidence="19">
    <location>
        <position position="248"/>
    </location>
    <ligand>
        <name>Ca(2+)</name>
        <dbReference type="ChEBI" id="CHEBI:29108"/>
        <label>2</label>
    </ligand>
</feature>
<feature type="signal peptide" evidence="22">
    <location>
        <begin position="1"/>
        <end position="24"/>
    </location>
</feature>
<evidence type="ECO:0000256" key="8">
    <source>
        <dbReference type="ARBA" id="ARBA00022617"/>
    </source>
</evidence>
<feature type="site" description="Transition state stabilizer" evidence="20">
    <location>
        <position position="63"/>
    </location>
</feature>
<evidence type="ECO:0000256" key="12">
    <source>
        <dbReference type="ARBA" id="ARBA00023002"/>
    </source>
</evidence>
<organism evidence="24 25">
    <name type="scientific">Nepenthes gracilis</name>
    <name type="common">Slender pitcher plant</name>
    <dbReference type="NCBI Taxonomy" id="150966"/>
    <lineage>
        <taxon>Eukaryota</taxon>
        <taxon>Viridiplantae</taxon>
        <taxon>Streptophyta</taxon>
        <taxon>Embryophyta</taxon>
        <taxon>Tracheophyta</taxon>
        <taxon>Spermatophyta</taxon>
        <taxon>Magnoliopsida</taxon>
        <taxon>eudicotyledons</taxon>
        <taxon>Gunneridae</taxon>
        <taxon>Pentapetalae</taxon>
        <taxon>Caryophyllales</taxon>
        <taxon>Nepenthaceae</taxon>
        <taxon>Nepenthes</taxon>
    </lineage>
</organism>
<dbReference type="PRINTS" id="PR00458">
    <property type="entry name" value="PEROXIDASE"/>
</dbReference>
<dbReference type="InterPro" id="IPR019793">
    <property type="entry name" value="Peroxidases_heam-ligand_BS"/>
</dbReference>
<feature type="disulfide bond" evidence="21">
    <location>
        <begin position="36"/>
        <end position="116"/>
    </location>
</feature>
<dbReference type="Gene3D" id="1.10.420.10">
    <property type="entry name" value="Peroxidase, domain 2"/>
    <property type="match status" value="1"/>
</dbReference>
<sequence length="326" mass="35804">MAALKLSVLFFLELVIQLAIVANSQELVLGFYNDTCPEAENIVNQVTALYIYNDSTLAPALLRLTFHDCFVRGCDASILLEPTNANNATEITAPPNLTLRGFEVINAIKTKLEEYCPGVVSCADIIQLAGRDAIQTAYGASWVVLTGRRDGTVSLASEALEDLPSPYSNFASLKQKFEAVGLSVKDLVVLSAAHTVGVAHCPSFSGRLYNFSGEGGTDPSLDPNYAEFLKQKCPPNDQVTTVYQDPITPNKFDIGYYVAVDRHVGLFESDAALLEDNETRGYLESQVWSMGWTWLEDFGVSMMKMYKFKVLTGTEGEIRKKCGYVN</sequence>
<evidence type="ECO:0000256" key="1">
    <source>
        <dbReference type="ARBA" id="ARBA00000189"/>
    </source>
</evidence>
<dbReference type="GO" id="GO:0020037">
    <property type="term" value="F:heme binding"/>
    <property type="evidence" value="ECO:0007669"/>
    <property type="project" value="UniProtKB-UniRule"/>
</dbReference>
<feature type="binding site" evidence="19">
    <location>
        <position position="245"/>
    </location>
    <ligand>
        <name>Ca(2+)</name>
        <dbReference type="ChEBI" id="CHEBI:29108"/>
        <label>2</label>
    </ligand>
</feature>